<evidence type="ECO:0000313" key="3">
    <source>
        <dbReference type="EMBL" id="TKW51448.1"/>
    </source>
</evidence>
<feature type="transmembrane region" description="Helical" evidence="2">
    <location>
        <begin position="135"/>
        <end position="158"/>
    </location>
</feature>
<protein>
    <submittedName>
        <fullName evidence="3">Uncharacterized protein</fullName>
    </submittedName>
</protein>
<dbReference type="OrthoDB" id="4851525at2759"/>
<dbReference type="Pfam" id="PF11374">
    <property type="entry name" value="DUF3176"/>
    <property type="match status" value="1"/>
</dbReference>
<keyword evidence="4" id="KW-1185">Reference proteome</keyword>
<dbReference type="EMBL" id="PJEX01000304">
    <property type="protein sequence ID" value="TKW51448.1"/>
    <property type="molecule type" value="Genomic_DNA"/>
</dbReference>
<keyword evidence="2" id="KW-0812">Transmembrane</keyword>
<dbReference type="PANTHER" id="PTHR35394">
    <property type="entry name" value="DUF3176 DOMAIN-CONTAINING PROTEIN"/>
    <property type="match status" value="1"/>
</dbReference>
<keyword evidence="2" id="KW-1133">Transmembrane helix</keyword>
<reference evidence="3 4" key="1">
    <citation type="journal article" date="2019" name="PLoS ONE">
        <title>Comparative genome analysis indicates high evolutionary potential of pathogenicity genes in Colletotrichum tanaceti.</title>
        <authorList>
            <person name="Lelwala R.V."/>
            <person name="Korhonen P.K."/>
            <person name="Young N.D."/>
            <person name="Scott J.B."/>
            <person name="Ades P.A."/>
            <person name="Gasser R.B."/>
            <person name="Taylor P.W.J."/>
        </authorList>
    </citation>
    <scope>NUCLEOTIDE SEQUENCE [LARGE SCALE GENOMIC DNA]</scope>
    <source>
        <strain evidence="3">BRIP57314</strain>
    </source>
</reference>
<dbReference type="STRING" id="1306861.A0A4U6X7H8"/>
<dbReference type="InterPro" id="IPR021514">
    <property type="entry name" value="DUF3176"/>
</dbReference>
<evidence type="ECO:0000256" key="1">
    <source>
        <dbReference type="SAM" id="MobiDB-lite"/>
    </source>
</evidence>
<comment type="caution">
    <text evidence="3">The sequence shown here is derived from an EMBL/GenBank/DDBJ whole genome shotgun (WGS) entry which is preliminary data.</text>
</comment>
<dbReference type="PANTHER" id="PTHR35394:SF5">
    <property type="entry name" value="DUF3176 DOMAIN-CONTAINING PROTEIN"/>
    <property type="match status" value="1"/>
</dbReference>
<feature type="region of interest" description="Disordered" evidence="1">
    <location>
        <begin position="56"/>
        <end position="83"/>
    </location>
</feature>
<proteinExistence type="predicted"/>
<evidence type="ECO:0000256" key="2">
    <source>
        <dbReference type="SAM" id="Phobius"/>
    </source>
</evidence>
<feature type="transmembrane region" description="Helical" evidence="2">
    <location>
        <begin position="170"/>
        <end position="193"/>
    </location>
</feature>
<accession>A0A4U6X7H8</accession>
<sequence>MDIRSSSPDKSTATSIDESSFLIYQNGYHESSRRPSVSISDTTEVVDSGHTTIALSEVSTTPGRHSSNSAIESTKSAGHQSDVDPTEYTLGERIALKSFDNVSNTACVTESRPLEETVLSHDVTNKPNETMWDAWWVEMLSSLLALGCIIAIVIILSLHQGKPLPDWPALISVNSLTAIFTAVFKASLILPIAEGLGQLKWNWFHRPQKLADVALFDNASRGPWGSLLLIVKQIPRPQKA</sequence>
<organism evidence="3 4">
    <name type="scientific">Colletotrichum tanaceti</name>
    <dbReference type="NCBI Taxonomy" id="1306861"/>
    <lineage>
        <taxon>Eukaryota</taxon>
        <taxon>Fungi</taxon>
        <taxon>Dikarya</taxon>
        <taxon>Ascomycota</taxon>
        <taxon>Pezizomycotina</taxon>
        <taxon>Sordariomycetes</taxon>
        <taxon>Hypocreomycetidae</taxon>
        <taxon>Glomerellales</taxon>
        <taxon>Glomerellaceae</taxon>
        <taxon>Colletotrichum</taxon>
        <taxon>Colletotrichum destructivum species complex</taxon>
    </lineage>
</organism>
<gene>
    <name evidence="3" type="ORF">CTA1_13078</name>
</gene>
<dbReference type="AlphaFoldDB" id="A0A4U6X7H8"/>
<name>A0A4U6X7H8_9PEZI</name>
<keyword evidence="2" id="KW-0472">Membrane</keyword>
<evidence type="ECO:0000313" key="4">
    <source>
        <dbReference type="Proteomes" id="UP000310108"/>
    </source>
</evidence>
<dbReference type="Proteomes" id="UP000310108">
    <property type="component" value="Unassembled WGS sequence"/>
</dbReference>
<feature type="compositionally biased region" description="Polar residues" evidence="1">
    <location>
        <begin position="56"/>
        <end position="79"/>
    </location>
</feature>